<dbReference type="Proteomes" id="UP000830375">
    <property type="component" value="Unassembled WGS sequence"/>
</dbReference>
<organism evidence="4 5">
    <name type="scientific">Labeo rohita</name>
    <name type="common">Indian major carp</name>
    <name type="synonym">Cyprinus rohita</name>
    <dbReference type="NCBI Taxonomy" id="84645"/>
    <lineage>
        <taxon>Eukaryota</taxon>
        <taxon>Metazoa</taxon>
        <taxon>Chordata</taxon>
        <taxon>Craniata</taxon>
        <taxon>Vertebrata</taxon>
        <taxon>Euteleostomi</taxon>
        <taxon>Actinopterygii</taxon>
        <taxon>Neopterygii</taxon>
        <taxon>Teleostei</taxon>
        <taxon>Ostariophysi</taxon>
        <taxon>Cypriniformes</taxon>
        <taxon>Cyprinidae</taxon>
        <taxon>Labeoninae</taxon>
        <taxon>Labeonini</taxon>
        <taxon>Labeo</taxon>
    </lineage>
</organism>
<keyword evidence="4" id="KW-0418">Kinase</keyword>
<keyword evidence="2" id="KW-0233">DNA recombination</keyword>
<dbReference type="PANTHER" id="PTHR35617">
    <property type="entry name" value="PHAGE_INTEGRASE DOMAIN-CONTAINING PROTEIN"/>
    <property type="match status" value="1"/>
</dbReference>
<proteinExistence type="predicted"/>
<dbReference type="Gene3D" id="1.10.443.10">
    <property type="entry name" value="Intergrase catalytic core"/>
    <property type="match status" value="1"/>
</dbReference>
<dbReference type="GO" id="GO:0016301">
    <property type="term" value="F:kinase activity"/>
    <property type="evidence" value="ECO:0007669"/>
    <property type="project" value="UniProtKB-KW"/>
</dbReference>
<evidence type="ECO:0000256" key="1">
    <source>
        <dbReference type="ARBA" id="ARBA00023125"/>
    </source>
</evidence>
<evidence type="ECO:0000256" key="2">
    <source>
        <dbReference type="ARBA" id="ARBA00023172"/>
    </source>
</evidence>
<dbReference type="Gene3D" id="1.10.150.130">
    <property type="match status" value="1"/>
</dbReference>
<evidence type="ECO:0000256" key="3">
    <source>
        <dbReference type="SAM" id="MobiDB-lite"/>
    </source>
</evidence>
<protein>
    <submittedName>
        <fullName evidence="4">Cytidylate kinase</fullName>
    </submittedName>
</protein>
<dbReference type="InterPro" id="IPR010998">
    <property type="entry name" value="Integrase_recombinase_N"/>
</dbReference>
<accession>A0ABQ8LH90</accession>
<feature type="region of interest" description="Disordered" evidence="3">
    <location>
        <begin position="183"/>
        <end position="202"/>
    </location>
</feature>
<dbReference type="EMBL" id="JACTAM010000023">
    <property type="protein sequence ID" value="KAI2650050.1"/>
    <property type="molecule type" value="Genomic_DNA"/>
</dbReference>
<feature type="region of interest" description="Disordered" evidence="3">
    <location>
        <begin position="316"/>
        <end position="346"/>
    </location>
</feature>
<dbReference type="InterPro" id="IPR011010">
    <property type="entry name" value="DNA_brk_join_enz"/>
</dbReference>
<dbReference type="PANTHER" id="PTHR35617:SF3">
    <property type="entry name" value="CORE-BINDING (CB) DOMAIN-CONTAINING PROTEIN"/>
    <property type="match status" value="1"/>
</dbReference>
<feature type="compositionally biased region" description="Basic and acidic residues" evidence="3">
    <location>
        <begin position="947"/>
        <end position="961"/>
    </location>
</feature>
<feature type="compositionally biased region" description="Basic and acidic residues" evidence="3">
    <location>
        <begin position="188"/>
        <end position="200"/>
    </location>
</feature>
<keyword evidence="1" id="KW-0238">DNA-binding</keyword>
<dbReference type="SUPFAM" id="SSF47823">
    <property type="entry name" value="lambda integrase-like, N-terminal domain"/>
    <property type="match status" value="1"/>
</dbReference>
<evidence type="ECO:0000313" key="4">
    <source>
        <dbReference type="EMBL" id="KAI2650050.1"/>
    </source>
</evidence>
<reference evidence="4 5" key="1">
    <citation type="submission" date="2022-01" db="EMBL/GenBank/DDBJ databases">
        <title>A high-quality chromosome-level genome assembly of rohu carp, Labeo rohita.</title>
        <authorList>
            <person name="Arick M.A. II"/>
            <person name="Hsu C.-Y."/>
            <person name="Magbanua Z."/>
            <person name="Pechanova O."/>
            <person name="Grover C."/>
            <person name="Miller E."/>
            <person name="Thrash A."/>
            <person name="Ezzel L."/>
            <person name="Alam S."/>
            <person name="Benzie J."/>
            <person name="Hamilton M."/>
            <person name="Karsi A."/>
            <person name="Lawrence M.L."/>
            <person name="Peterson D.G."/>
        </authorList>
    </citation>
    <scope>NUCLEOTIDE SEQUENCE [LARGE SCALE GENOMIC DNA]</scope>
    <source>
        <strain evidence="5">BAU-BD-2019</strain>
        <tissue evidence="4">Blood</tissue>
    </source>
</reference>
<keyword evidence="5" id="KW-1185">Reference proteome</keyword>
<gene>
    <name evidence="4" type="ORF">H4Q32_016146</name>
</gene>
<comment type="caution">
    <text evidence="4">The sequence shown here is derived from an EMBL/GenBank/DDBJ whole genome shotgun (WGS) entry which is preliminary data.</text>
</comment>
<keyword evidence="4" id="KW-0808">Transferase</keyword>
<dbReference type="InterPro" id="IPR013762">
    <property type="entry name" value="Integrase-like_cat_sf"/>
</dbReference>
<dbReference type="SUPFAM" id="SSF56349">
    <property type="entry name" value="DNA breaking-rejoining enzymes"/>
    <property type="match status" value="1"/>
</dbReference>
<evidence type="ECO:0000313" key="5">
    <source>
        <dbReference type="Proteomes" id="UP000830375"/>
    </source>
</evidence>
<sequence>MVRSALCKTRECTCRCRSKAPHYICGQKVWLSTHNLPLNLFALFRLSRFSVQWRCILDYHAFYSVCTRISMSREVPEVRFQGRSLPVSGSSLRPSTLTPHVYEMHRCCPGPSSAPGHPHTELHRRLADPSSIREFSGSASRCRSCTHGNVGVKTKCQEKCPFSTSENHLPRRGVEFDRDAGMSVPCSDRVDPRRSHESQRRSVTHCETVSTTAGSDGSCVQRETFWPAVHETLTVVAQNQGVLPEGKTASHDQGHAEVPTCLRHVEESLVPKSGQRLYAFPRSLCSREFWRESARTGSVYCSPVLAGPSIVLGPNISPRRLSMGDSHQEGSPLTGGGHHPPPPPGAVEAVGVASEGAQLIASGLSTEVVETILQSRAPSTRKLYTLKWKLFTLWGGERQQDPANCPVGTVLEFLQARFSTGLSHSTLKVYVAAISAYHAPLGGMPVGRDPLVVRFLHGVLRLRPPTRPHVPTWDLAVVLEALCRPPFEPIEEIPVRFLTIKTALLLALTSLKWVGDLQALSVAPSHLEFAPGMTKAFLYPRPGYVPKVPTNTPQPVVLQAFCPPPFREPDQQKQNCMCPVRALDAYVHRAALWRKTDQLFVCYGPPKKGYPATKQTLSRWIVDAISTAYESSDLPSPAGVKAHSTRAMAASKALMTGVPIQDISLPPGRDLEVWVRGHLVPIAFSDAARVPEGERPSIPAERSLHPQKLTPAASHVLLCFLVDDVIRTEKRGAGRAELINIQSNLDQNRMIFAELILARTATLHPLQKPVICKWKTPRGPIAERHKITVKNVFFHCSLPKASLDAAFQYANKNILCSTGCEAFLGACPSSLILTLWGGDSAPRKAFLYCPGENVFRGCTGFNPNVGTCCHRKILTTEASLMGWGAVLDDHPAQGIWRDHLLDSHISWLGMMALFQALKYIARTAGSIGTQGKFLSDAKSNPRQMGHMPDKMRKSKERRLEI</sequence>
<feature type="region of interest" description="Disordered" evidence="3">
    <location>
        <begin position="932"/>
        <end position="961"/>
    </location>
</feature>
<name>A0ABQ8LH90_LABRO</name>